<comment type="caution">
    <text evidence="2">The sequence shown here is derived from an EMBL/GenBank/DDBJ whole genome shotgun (WGS) entry which is preliminary data.</text>
</comment>
<protein>
    <submittedName>
        <fullName evidence="2">Uncharacterized protein</fullName>
    </submittedName>
</protein>
<reference evidence="2 3" key="1">
    <citation type="submission" date="2021-03" db="EMBL/GenBank/DDBJ databases">
        <title>Paenibacillus artemisicola MWE-103 whole genome sequence.</title>
        <authorList>
            <person name="Ham Y.J."/>
        </authorList>
    </citation>
    <scope>NUCLEOTIDE SEQUENCE [LARGE SCALE GENOMIC DNA]</scope>
    <source>
        <strain evidence="2 3">MWE-103</strain>
    </source>
</reference>
<accession>A0ABS3WHA0</accession>
<keyword evidence="3" id="KW-1185">Reference proteome</keyword>
<organism evidence="2 3">
    <name type="scientific">Paenibacillus artemisiicola</name>
    <dbReference type="NCBI Taxonomy" id="1172618"/>
    <lineage>
        <taxon>Bacteria</taxon>
        <taxon>Bacillati</taxon>
        <taxon>Bacillota</taxon>
        <taxon>Bacilli</taxon>
        <taxon>Bacillales</taxon>
        <taxon>Paenibacillaceae</taxon>
        <taxon>Paenibacillus</taxon>
    </lineage>
</organism>
<feature type="coiled-coil region" evidence="1">
    <location>
        <begin position="11"/>
        <end position="45"/>
    </location>
</feature>
<dbReference type="Proteomes" id="UP000670947">
    <property type="component" value="Unassembled WGS sequence"/>
</dbReference>
<evidence type="ECO:0000313" key="2">
    <source>
        <dbReference type="EMBL" id="MBO7747708.1"/>
    </source>
</evidence>
<keyword evidence="1" id="KW-0175">Coiled coil</keyword>
<gene>
    <name evidence="2" type="ORF">I8J29_26315</name>
</gene>
<evidence type="ECO:0000256" key="1">
    <source>
        <dbReference type="SAM" id="Coils"/>
    </source>
</evidence>
<name>A0ABS3WHA0_9BACL</name>
<dbReference type="EMBL" id="JAGGDJ010000038">
    <property type="protein sequence ID" value="MBO7747708.1"/>
    <property type="molecule type" value="Genomic_DNA"/>
</dbReference>
<proteinExistence type="predicted"/>
<evidence type="ECO:0000313" key="3">
    <source>
        <dbReference type="Proteomes" id="UP000670947"/>
    </source>
</evidence>
<sequence>MQEQNGPIGANASAEERLAAALAEIEALREDKRRLQREVVRLRGLLRGGDRELRSTRLNEALRE</sequence>